<sequence>MQEVFFENGGYLITTCILQGILPIGYATRYPYFRRTEGRMNERSTHEKALGEGVDDFGWGL</sequence>
<dbReference type="Proteomes" id="UP001344906">
    <property type="component" value="Unassembled WGS sequence"/>
</dbReference>
<name>A0ABQ6FIL4_9CHLR</name>
<organism evidence="2 3">
    <name type="scientific">Dictyobacter halimunensis</name>
    <dbReference type="NCBI Taxonomy" id="3026934"/>
    <lineage>
        <taxon>Bacteria</taxon>
        <taxon>Bacillati</taxon>
        <taxon>Chloroflexota</taxon>
        <taxon>Ktedonobacteria</taxon>
        <taxon>Ktedonobacterales</taxon>
        <taxon>Dictyobacteraceae</taxon>
        <taxon>Dictyobacter</taxon>
    </lineage>
</organism>
<keyword evidence="1" id="KW-0472">Membrane</keyword>
<accession>A0ABQ6FIL4</accession>
<reference evidence="2 3" key="1">
    <citation type="submission" date="2023-02" db="EMBL/GenBank/DDBJ databases">
        <title>Dictyobacter halimunensis sp. nov., a new member of the class Ktedonobacteria from forest soil in a geothermal area.</title>
        <authorList>
            <person name="Rachmania M.K."/>
            <person name="Ningsih F."/>
            <person name="Sakai Y."/>
            <person name="Yabe S."/>
            <person name="Yokota A."/>
            <person name="Sjamsuridzal W."/>
        </authorList>
    </citation>
    <scope>NUCLEOTIDE SEQUENCE [LARGE SCALE GENOMIC DNA]</scope>
    <source>
        <strain evidence="2 3">S3.2.2.5</strain>
    </source>
</reference>
<keyword evidence="1" id="KW-1133">Transmembrane helix</keyword>
<evidence type="ECO:0000313" key="2">
    <source>
        <dbReference type="EMBL" id="GLV53987.1"/>
    </source>
</evidence>
<gene>
    <name evidence="2" type="ORF">KDH_08380</name>
</gene>
<evidence type="ECO:0000256" key="1">
    <source>
        <dbReference type="SAM" id="Phobius"/>
    </source>
</evidence>
<protein>
    <submittedName>
        <fullName evidence="2">Uncharacterized protein</fullName>
    </submittedName>
</protein>
<proteinExistence type="predicted"/>
<keyword evidence="1" id="KW-0812">Transmembrane</keyword>
<feature type="transmembrane region" description="Helical" evidence="1">
    <location>
        <begin position="12"/>
        <end position="33"/>
    </location>
</feature>
<comment type="caution">
    <text evidence="2">The sequence shown here is derived from an EMBL/GenBank/DDBJ whole genome shotgun (WGS) entry which is preliminary data.</text>
</comment>
<keyword evidence="3" id="KW-1185">Reference proteome</keyword>
<evidence type="ECO:0000313" key="3">
    <source>
        <dbReference type="Proteomes" id="UP001344906"/>
    </source>
</evidence>
<dbReference type="EMBL" id="BSRI01000001">
    <property type="protein sequence ID" value="GLV53987.1"/>
    <property type="molecule type" value="Genomic_DNA"/>
</dbReference>